<dbReference type="InterPro" id="IPR008984">
    <property type="entry name" value="SMAD_FHA_dom_sf"/>
</dbReference>
<dbReference type="GO" id="GO:0006355">
    <property type="term" value="P:regulation of DNA-templated transcription"/>
    <property type="evidence" value="ECO:0007669"/>
    <property type="project" value="InterPro"/>
</dbReference>
<dbReference type="InterPro" id="IPR025944">
    <property type="entry name" value="Sigma_54_int_dom_CS"/>
</dbReference>
<evidence type="ECO:0000313" key="8">
    <source>
        <dbReference type="EMBL" id="ACY19175.1"/>
    </source>
</evidence>
<feature type="domain" description="Sigma-54 factor interaction" evidence="7">
    <location>
        <begin position="139"/>
        <end position="368"/>
    </location>
</feature>
<dbReference type="Gene3D" id="1.10.8.60">
    <property type="match status" value="1"/>
</dbReference>
<dbReference type="Gene3D" id="2.60.200.20">
    <property type="match status" value="1"/>
</dbReference>
<dbReference type="Pfam" id="PF00158">
    <property type="entry name" value="Sigma54_activat"/>
    <property type="match status" value="1"/>
</dbReference>
<keyword evidence="1" id="KW-0547">Nucleotide-binding</keyword>
<accession>D0LT39</accession>
<dbReference type="SMART" id="SM00240">
    <property type="entry name" value="FHA"/>
    <property type="match status" value="1"/>
</dbReference>
<dbReference type="Gene3D" id="3.40.50.300">
    <property type="entry name" value="P-loop containing nucleotide triphosphate hydrolases"/>
    <property type="match status" value="1"/>
</dbReference>
<dbReference type="InterPro" id="IPR002078">
    <property type="entry name" value="Sigma_54_int"/>
</dbReference>
<dbReference type="Pfam" id="PF25601">
    <property type="entry name" value="AAA_lid_14"/>
    <property type="match status" value="1"/>
</dbReference>
<dbReference type="SUPFAM" id="SSF52540">
    <property type="entry name" value="P-loop containing nucleoside triphosphate hydrolases"/>
    <property type="match status" value="1"/>
</dbReference>
<dbReference type="CDD" id="cd00060">
    <property type="entry name" value="FHA"/>
    <property type="match status" value="1"/>
</dbReference>
<dbReference type="Proteomes" id="UP000001880">
    <property type="component" value="Chromosome"/>
</dbReference>
<protein>
    <submittedName>
        <fullName evidence="8">Putative sigma54 specific transcriptional regulator</fullName>
    </submittedName>
</protein>
<dbReference type="InterPro" id="IPR027417">
    <property type="entry name" value="P-loop_NTPase"/>
</dbReference>
<dbReference type="GO" id="GO:0003677">
    <property type="term" value="F:DNA binding"/>
    <property type="evidence" value="ECO:0007669"/>
    <property type="project" value="UniProtKB-KW"/>
</dbReference>
<keyword evidence="9" id="KW-1185">Reference proteome</keyword>
<gene>
    <name evidence="8" type="ordered locus">Hoch_6711</name>
</gene>
<dbReference type="PROSITE" id="PS50006">
    <property type="entry name" value="FHA_DOMAIN"/>
    <property type="match status" value="1"/>
</dbReference>
<keyword evidence="4" id="KW-0238">DNA-binding</keyword>
<dbReference type="InterPro" id="IPR058031">
    <property type="entry name" value="AAA_lid_NorR"/>
</dbReference>
<evidence type="ECO:0000259" key="6">
    <source>
        <dbReference type="PROSITE" id="PS50006"/>
    </source>
</evidence>
<dbReference type="RefSeq" id="WP_012831767.1">
    <property type="nucleotide sequence ID" value="NC_013440.1"/>
</dbReference>
<dbReference type="InterPro" id="IPR009057">
    <property type="entry name" value="Homeodomain-like_sf"/>
</dbReference>
<dbReference type="AlphaFoldDB" id="D0LT39"/>
<dbReference type="PROSITE" id="PS00688">
    <property type="entry name" value="SIGMA54_INTERACT_3"/>
    <property type="match status" value="1"/>
</dbReference>
<dbReference type="InterPro" id="IPR025943">
    <property type="entry name" value="Sigma_54_int_dom_ATP-bd_2"/>
</dbReference>
<dbReference type="OrthoDB" id="5485507at2"/>
<dbReference type="Pfam" id="PF16697">
    <property type="entry name" value="Yop-YscD_cpl"/>
    <property type="match status" value="1"/>
</dbReference>
<dbReference type="InterPro" id="IPR032030">
    <property type="entry name" value="YscD_cytoplasmic_dom"/>
</dbReference>
<dbReference type="PROSITE" id="PS00676">
    <property type="entry name" value="SIGMA54_INTERACT_2"/>
    <property type="match status" value="1"/>
</dbReference>
<dbReference type="EMBL" id="CP001804">
    <property type="protein sequence ID" value="ACY19175.1"/>
    <property type="molecule type" value="Genomic_DNA"/>
</dbReference>
<dbReference type="FunFam" id="3.40.50.300:FF:000006">
    <property type="entry name" value="DNA-binding transcriptional regulator NtrC"/>
    <property type="match status" value="1"/>
</dbReference>
<evidence type="ECO:0000256" key="4">
    <source>
        <dbReference type="ARBA" id="ARBA00023125"/>
    </source>
</evidence>
<dbReference type="InterPro" id="IPR003593">
    <property type="entry name" value="AAA+_ATPase"/>
</dbReference>
<dbReference type="eggNOG" id="COG3829">
    <property type="taxonomic scope" value="Bacteria"/>
</dbReference>
<keyword evidence="5" id="KW-0804">Transcription</keyword>
<keyword evidence="2" id="KW-0067">ATP-binding</keyword>
<evidence type="ECO:0000256" key="1">
    <source>
        <dbReference type="ARBA" id="ARBA00022741"/>
    </source>
</evidence>
<evidence type="ECO:0000313" key="9">
    <source>
        <dbReference type="Proteomes" id="UP000001880"/>
    </source>
</evidence>
<organism evidence="8 9">
    <name type="scientific">Haliangium ochraceum (strain DSM 14365 / JCM 11303 / SMP-2)</name>
    <dbReference type="NCBI Taxonomy" id="502025"/>
    <lineage>
        <taxon>Bacteria</taxon>
        <taxon>Pseudomonadati</taxon>
        <taxon>Myxococcota</taxon>
        <taxon>Polyangia</taxon>
        <taxon>Haliangiales</taxon>
        <taxon>Kofleriaceae</taxon>
        <taxon>Haliangium</taxon>
    </lineage>
</organism>
<keyword evidence="3" id="KW-0805">Transcription regulation</keyword>
<feature type="domain" description="FHA" evidence="6">
    <location>
        <begin position="50"/>
        <end position="99"/>
    </location>
</feature>
<dbReference type="KEGG" id="hoh:Hoch_6711"/>
<dbReference type="PANTHER" id="PTHR32071">
    <property type="entry name" value="TRANSCRIPTIONAL REGULATORY PROTEIN"/>
    <property type="match status" value="1"/>
</dbReference>
<dbReference type="Gene3D" id="1.10.10.60">
    <property type="entry name" value="Homeodomain-like"/>
    <property type="match status" value="1"/>
</dbReference>
<evidence type="ECO:0000256" key="3">
    <source>
        <dbReference type="ARBA" id="ARBA00023015"/>
    </source>
</evidence>
<dbReference type="InterPro" id="IPR000253">
    <property type="entry name" value="FHA_dom"/>
</dbReference>
<evidence type="ECO:0000256" key="2">
    <source>
        <dbReference type="ARBA" id="ARBA00022840"/>
    </source>
</evidence>
<dbReference type="CDD" id="cd00009">
    <property type="entry name" value="AAA"/>
    <property type="match status" value="1"/>
</dbReference>
<dbReference type="HOGENOM" id="CLU_000445_119_3_7"/>
<dbReference type="GO" id="GO:0005524">
    <property type="term" value="F:ATP binding"/>
    <property type="evidence" value="ECO:0007669"/>
    <property type="project" value="UniProtKB-KW"/>
</dbReference>
<name>D0LT39_HALO1</name>
<evidence type="ECO:0000256" key="5">
    <source>
        <dbReference type="ARBA" id="ARBA00023163"/>
    </source>
</evidence>
<proteinExistence type="predicted"/>
<dbReference type="PROSITE" id="PS50045">
    <property type="entry name" value="SIGMA54_INTERACT_4"/>
    <property type="match status" value="1"/>
</dbReference>
<reference evidence="8 9" key="1">
    <citation type="journal article" date="2010" name="Stand. Genomic Sci.">
        <title>Complete genome sequence of Haliangium ochraceum type strain (SMP-2).</title>
        <authorList>
            <consortium name="US DOE Joint Genome Institute (JGI-PGF)"/>
            <person name="Ivanova N."/>
            <person name="Daum C."/>
            <person name="Lang E."/>
            <person name="Abt B."/>
            <person name="Kopitz M."/>
            <person name="Saunders E."/>
            <person name="Lapidus A."/>
            <person name="Lucas S."/>
            <person name="Glavina Del Rio T."/>
            <person name="Nolan M."/>
            <person name="Tice H."/>
            <person name="Copeland A."/>
            <person name="Cheng J.F."/>
            <person name="Chen F."/>
            <person name="Bruce D."/>
            <person name="Goodwin L."/>
            <person name="Pitluck S."/>
            <person name="Mavromatis K."/>
            <person name="Pati A."/>
            <person name="Mikhailova N."/>
            <person name="Chen A."/>
            <person name="Palaniappan K."/>
            <person name="Land M."/>
            <person name="Hauser L."/>
            <person name="Chang Y.J."/>
            <person name="Jeffries C.D."/>
            <person name="Detter J.C."/>
            <person name="Brettin T."/>
            <person name="Rohde M."/>
            <person name="Goker M."/>
            <person name="Bristow J."/>
            <person name="Markowitz V."/>
            <person name="Eisen J.A."/>
            <person name="Hugenholtz P."/>
            <person name="Kyrpides N.C."/>
            <person name="Klenk H.P."/>
        </authorList>
    </citation>
    <scope>NUCLEOTIDE SEQUENCE [LARGE SCALE GENOMIC DNA]</scope>
    <source>
        <strain evidence="9">DSM 14365 / CIP 107738 / JCM 11303 / AJ 13395 / SMP-2</strain>
    </source>
</reference>
<sequence length="448" mass="49676">MADDTRDPVDGRTSLIGAHEVEADSVRGFELDVVEGADSGNHWESLTERCTIGAHPSCDLVLEDPTVSRFHCEILIGDRGASVRDLGSSNGTIIDGVRVSEGFLKRGSLLRLGRTMMRFQYMGRRNRIALSDRQDFGILVGKAVVMRAMFAVLERAAKTDITILLEGETGTGKSAAARSLHMESPRKDGSFVMIDCGSIPGNLLESELFGHVKGAFTGADAERVGAFEEASGGTIFLDEIGELPLELQTKLLSVLENRHIRRVGANAQRPIDVRVIAATNRDLRAEVNAGRFREDLYYRIAVVQIKLPPLRQRLDDLPALAEMLLKRMGIDEQRTREIITPEFVANLRSAAWPGNIRELRNYLEQYLVFDDVMITNAGAAPLEGASSLDIDATIPFSEARQQMLNNFERLYVSELLRLHDGKVSQAAAEAGIDRTYLYRLLRRHKIKS</sequence>
<dbReference type="SUPFAM" id="SSF46689">
    <property type="entry name" value="Homeodomain-like"/>
    <property type="match status" value="1"/>
</dbReference>
<dbReference type="STRING" id="502025.Hoch_6711"/>
<dbReference type="SMART" id="SM00382">
    <property type="entry name" value="AAA"/>
    <property type="match status" value="1"/>
</dbReference>
<dbReference type="SUPFAM" id="SSF49879">
    <property type="entry name" value="SMAD/FHA domain"/>
    <property type="match status" value="1"/>
</dbReference>
<evidence type="ECO:0000259" key="7">
    <source>
        <dbReference type="PROSITE" id="PS50045"/>
    </source>
</evidence>